<feature type="transmembrane region" description="Helical" evidence="1">
    <location>
        <begin position="179"/>
        <end position="202"/>
    </location>
</feature>
<feature type="transmembrane region" description="Helical" evidence="1">
    <location>
        <begin position="222"/>
        <end position="245"/>
    </location>
</feature>
<sequence length="293" mass="28854">MALLPLVVLLVLAGTVAVGAAVSWRSPPSREATVAAARTHGACGAVAAVLLGAAAALYVGQAGLGNSSPGGLGVTALLVPVAFGVVHTGVLTVAELTWPRPRGQVRRARLVRRGVLDAAPRWLVRLAAAAALAATVLLASGAALADGSGRRFSYAYGDTAGATATASPFPGAFYGQPAAWGLLLLALTTAAALWIVATRPAVATDDERAERALRRASAHRVLRGAVAASLVTVGGLTAVGGQAVWSAASHQGAGPVAVTGAVAAFLGLASLLAGVVVACVRAPGIPADQPVSA</sequence>
<feature type="transmembrane region" description="Helical" evidence="1">
    <location>
        <begin position="71"/>
        <end position="94"/>
    </location>
</feature>
<evidence type="ECO:0000313" key="2">
    <source>
        <dbReference type="EMBL" id="SNX99261.1"/>
    </source>
</evidence>
<protein>
    <submittedName>
        <fullName evidence="2">Uncharacterized protein</fullName>
    </submittedName>
</protein>
<feature type="transmembrane region" description="Helical" evidence="1">
    <location>
        <begin position="35"/>
        <end position="59"/>
    </location>
</feature>
<dbReference type="AlphaFoldDB" id="A0A285EMP7"/>
<proteinExistence type="predicted"/>
<reference evidence="2 3" key="1">
    <citation type="submission" date="2017-09" db="EMBL/GenBank/DDBJ databases">
        <authorList>
            <person name="Ehlers B."/>
            <person name="Leendertz F.H."/>
        </authorList>
    </citation>
    <scope>NUCLEOTIDE SEQUENCE [LARGE SCALE GENOMIC DNA]</scope>
    <source>
        <strain evidence="2 3">DSM 46844</strain>
    </source>
</reference>
<dbReference type="RefSeq" id="WP_172442634.1">
    <property type="nucleotide sequence ID" value="NZ_JACHXB010000009.1"/>
</dbReference>
<organism evidence="2 3">
    <name type="scientific">Geodermatophilus sabuli</name>
    <dbReference type="NCBI Taxonomy" id="1564158"/>
    <lineage>
        <taxon>Bacteria</taxon>
        <taxon>Bacillati</taxon>
        <taxon>Actinomycetota</taxon>
        <taxon>Actinomycetes</taxon>
        <taxon>Geodermatophilales</taxon>
        <taxon>Geodermatophilaceae</taxon>
        <taxon>Geodermatophilus</taxon>
    </lineage>
</organism>
<keyword evidence="1" id="KW-0812">Transmembrane</keyword>
<keyword evidence="3" id="KW-1185">Reference proteome</keyword>
<name>A0A285EMP7_9ACTN</name>
<accession>A0A285EMP7</accession>
<feature type="transmembrane region" description="Helical" evidence="1">
    <location>
        <begin position="122"/>
        <end position="145"/>
    </location>
</feature>
<keyword evidence="1" id="KW-1133">Transmembrane helix</keyword>
<feature type="transmembrane region" description="Helical" evidence="1">
    <location>
        <begin position="257"/>
        <end position="280"/>
    </location>
</feature>
<gene>
    <name evidence="2" type="ORF">SAMN06893097_11653</name>
</gene>
<keyword evidence="1" id="KW-0472">Membrane</keyword>
<evidence type="ECO:0000313" key="3">
    <source>
        <dbReference type="Proteomes" id="UP000219514"/>
    </source>
</evidence>
<dbReference type="Proteomes" id="UP000219514">
    <property type="component" value="Unassembled WGS sequence"/>
</dbReference>
<evidence type="ECO:0000256" key="1">
    <source>
        <dbReference type="SAM" id="Phobius"/>
    </source>
</evidence>
<dbReference type="EMBL" id="OBDO01000016">
    <property type="protein sequence ID" value="SNX99261.1"/>
    <property type="molecule type" value="Genomic_DNA"/>
</dbReference>